<name>A0A2Z4GAE0_9BACT</name>
<accession>A0A2Z4GAE0</accession>
<reference evidence="1 2" key="1">
    <citation type="submission" date="2018-05" db="EMBL/GenBank/DDBJ databases">
        <title>Complete genome sequence of Arcticibacterium luteifluviistationis SM1504T, a cytophagaceae bacterium isolated from Arctic surface seawater.</title>
        <authorList>
            <person name="Li Y."/>
            <person name="Qin Q.-L."/>
        </authorList>
    </citation>
    <scope>NUCLEOTIDE SEQUENCE [LARGE SCALE GENOMIC DNA]</scope>
    <source>
        <strain evidence="1 2">SM1504</strain>
    </source>
</reference>
<dbReference type="KEGG" id="als:DJ013_07695"/>
<protein>
    <submittedName>
        <fullName evidence="1">Uncharacterized protein</fullName>
    </submittedName>
</protein>
<evidence type="ECO:0000313" key="2">
    <source>
        <dbReference type="Proteomes" id="UP000249873"/>
    </source>
</evidence>
<sequence length="182" mass="19979">MKVLTLLLSFCAYAALGQNLSQEQQISDAVLALDEGDRTDASVMGYDAAGEFKTLKTGSNNLICLTDDPNKEGFSVACYHKNLDPFMARGRALKKEGKDRGQVEKIREEEAKSGKLKMPEKASTLYVLSGDTKEDASLRWVVYIPWATAETTGLPIRPMSAGAPWIMFPGSYRAHIMITPAQ</sequence>
<evidence type="ECO:0000313" key="1">
    <source>
        <dbReference type="EMBL" id="AWV98060.1"/>
    </source>
</evidence>
<dbReference type="RefSeq" id="WP_111371162.1">
    <property type="nucleotide sequence ID" value="NZ_CP029480.1"/>
</dbReference>
<dbReference type="Proteomes" id="UP000249873">
    <property type="component" value="Chromosome"/>
</dbReference>
<keyword evidence="2" id="KW-1185">Reference proteome</keyword>
<proteinExistence type="predicted"/>
<dbReference type="EMBL" id="CP029480">
    <property type="protein sequence ID" value="AWV98060.1"/>
    <property type="molecule type" value="Genomic_DNA"/>
</dbReference>
<dbReference type="OrthoDB" id="9793669at2"/>
<organism evidence="1 2">
    <name type="scientific">Arcticibacterium luteifluviistationis</name>
    <dbReference type="NCBI Taxonomy" id="1784714"/>
    <lineage>
        <taxon>Bacteria</taxon>
        <taxon>Pseudomonadati</taxon>
        <taxon>Bacteroidota</taxon>
        <taxon>Cytophagia</taxon>
        <taxon>Cytophagales</taxon>
        <taxon>Leadbetterellaceae</taxon>
        <taxon>Arcticibacterium</taxon>
    </lineage>
</organism>
<gene>
    <name evidence="1" type="ORF">DJ013_07695</name>
</gene>
<dbReference type="AlphaFoldDB" id="A0A2Z4GAE0"/>